<dbReference type="PANTHER" id="PTHR30250:SF26">
    <property type="entry name" value="PSMA PROTEIN"/>
    <property type="match status" value="1"/>
</dbReference>
<keyword evidence="4 6" id="KW-1133">Transmembrane helix</keyword>
<feature type="transmembrane region" description="Helical" evidence="6">
    <location>
        <begin position="353"/>
        <end position="372"/>
    </location>
</feature>
<dbReference type="EMBL" id="VWKB01000029">
    <property type="protein sequence ID" value="KAA4093283.1"/>
    <property type="molecule type" value="Genomic_DNA"/>
</dbReference>
<feature type="transmembrane region" description="Helical" evidence="6">
    <location>
        <begin position="293"/>
        <end position="316"/>
    </location>
</feature>
<name>A0A5M5DUR6_BACOV</name>
<sequence>MAITLYTSRVVLQALGIDDYGIYNVVGGIVTMFSAVYASLSVSISRFITFALGEGDAVKLAKTFVTAVNVQILLSIVALILAESVGMWFMHSYMNIPLGKMELAEWVLHFSVATTIVNLISIPYNALIVAHEKMAAFAYISIIEVTMKLLIAYIVIFSSYNHLFIYALLLFILALIIRIIYGSYCRKKFLEARYTFAFYFDVFKDMSSFAGWNFFGNLSNIASGQGTNMLINVFFGVSFNAARGIANQVESAVNQFVNSFSMAFMPQITKSYASGELGYMCSLIRVSTKYSRILILFPIVPLIVETEFILSMWLNVVPDQTVIFVKIILTTSFVTVVSSTLVSSIFATGKIKCYQLILSIIHFLIFPVVWLFFYIGFPAWTCFIVAMFFYLIANIWRLSELKRLVAFPFLPYLIDAFLKPVIVFAIALFVCFGINQMVQISILRLFINTISSSIVILAASYVIVLGNKEKQFILKQVSFIIDRIKTVK</sequence>
<reference evidence="7 8" key="1">
    <citation type="journal article" date="2019" name="Nat. Med.">
        <title>A library of human gut bacterial isolates paired with longitudinal multiomics data enables mechanistic microbiome research.</title>
        <authorList>
            <person name="Poyet M."/>
            <person name="Groussin M."/>
            <person name="Gibbons S.M."/>
            <person name="Avila-Pacheco J."/>
            <person name="Jiang X."/>
            <person name="Kearney S.M."/>
            <person name="Perrotta A.R."/>
            <person name="Berdy B."/>
            <person name="Zhao S."/>
            <person name="Lieberman T.D."/>
            <person name="Swanson P.K."/>
            <person name="Smith M."/>
            <person name="Roesemann S."/>
            <person name="Alexander J.E."/>
            <person name="Rich S.A."/>
            <person name="Livny J."/>
            <person name="Vlamakis H."/>
            <person name="Clish C."/>
            <person name="Bullock K."/>
            <person name="Deik A."/>
            <person name="Scott J."/>
            <person name="Pierce K.A."/>
            <person name="Xavier R.J."/>
            <person name="Alm E.J."/>
        </authorList>
    </citation>
    <scope>NUCLEOTIDE SEQUENCE [LARGE SCALE GENOMIC DNA]</scope>
    <source>
        <strain evidence="7 8">BIOML-A134</strain>
    </source>
</reference>
<evidence type="ECO:0000313" key="7">
    <source>
        <dbReference type="EMBL" id="KAA4093283.1"/>
    </source>
</evidence>
<evidence type="ECO:0000256" key="4">
    <source>
        <dbReference type="ARBA" id="ARBA00022989"/>
    </source>
</evidence>
<evidence type="ECO:0000256" key="6">
    <source>
        <dbReference type="SAM" id="Phobius"/>
    </source>
</evidence>
<feature type="transmembrane region" description="Helical" evidence="6">
    <location>
        <begin position="106"/>
        <end position="124"/>
    </location>
</feature>
<protein>
    <submittedName>
        <fullName evidence="7">Lipopolysaccharide biosynthesis protein</fullName>
    </submittedName>
</protein>
<dbReference type="PANTHER" id="PTHR30250">
    <property type="entry name" value="PST FAMILY PREDICTED COLANIC ACID TRANSPORTER"/>
    <property type="match status" value="1"/>
</dbReference>
<gene>
    <name evidence="7" type="ORF">F3D66_20040</name>
</gene>
<keyword evidence="2" id="KW-1003">Cell membrane</keyword>
<evidence type="ECO:0000256" key="3">
    <source>
        <dbReference type="ARBA" id="ARBA00022692"/>
    </source>
</evidence>
<feature type="transmembrane region" description="Helical" evidence="6">
    <location>
        <begin position="378"/>
        <end position="396"/>
    </location>
</feature>
<dbReference type="GO" id="GO:0005886">
    <property type="term" value="C:plasma membrane"/>
    <property type="evidence" value="ECO:0007669"/>
    <property type="project" value="UniProtKB-SubCell"/>
</dbReference>
<feature type="transmembrane region" description="Helical" evidence="6">
    <location>
        <begin position="136"/>
        <end position="157"/>
    </location>
</feature>
<evidence type="ECO:0000256" key="2">
    <source>
        <dbReference type="ARBA" id="ARBA00022475"/>
    </source>
</evidence>
<keyword evidence="3 6" id="KW-0812">Transmembrane</keyword>
<organism evidence="7 8">
    <name type="scientific">Bacteroides ovatus</name>
    <dbReference type="NCBI Taxonomy" id="28116"/>
    <lineage>
        <taxon>Bacteria</taxon>
        <taxon>Pseudomonadati</taxon>
        <taxon>Bacteroidota</taxon>
        <taxon>Bacteroidia</taxon>
        <taxon>Bacteroidales</taxon>
        <taxon>Bacteroidaceae</taxon>
        <taxon>Bacteroides</taxon>
    </lineage>
</organism>
<feature type="transmembrane region" description="Helical" evidence="6">
    <location>
        <begin position="163"/>
        <end position="181"/>
    </location>
</feature>
<dbReference type="Proteomes" id="UP000473905">
    <property type="component" value="Unassembled WGS sequence"/>
</dbReference>
<feature type="transmembrane region" description="Helical" evidence="6">
    <location>
        <begin position="417"/>
        <end position="436"/>
    </location>
</feature>
<feature type="transmembrane region" description="Helical" evidence="6">
    <location>
        <begin position="20"/>
        <end position="40"/>
    </location>
</feature>
<comment type="subcellular location">
    <subcellularLocation>
        <location evidence="1">Cell membrane</location>
        <topology evidence="1">Multi-pass membrane protein</topology>
    </subcellularLocation>
</comment>
<keyword evidence="5 6" id="KW-0472">Membrane</keyword>
<feature type="transmembrane region" description="Helical" evidence="6">
    <location>
        <begin position="322"/>
        <end position="346"/>
    </location>
</feature>
<dbReference type="InterPro" id="IPR050833">
    <property type="entry name" value="Poly_Biosynth_Transport"/>
</dbReference>
<comment type="caution">
    <text evidence="7">The sequence shown here is derived from an EMBL/GenBank/DDBJ whole genome shotgun (WGS) entry which is preliminary data.</text>
</comment>
<evidence type="ECO:0000256" key="1">
    <source>
        <dbReference type="ARBA" id="ARBA00004651"/>
    </source>
</evidence>
<keyword evidence="8" id="KW-1185">Reference proteome</keyword>
<evidence type="ECO:0000313" key="8">
    <source>
        <dbReference type="Proteomes" id="UP000473905"/>
    </source>
</evidence>
<accession>A0A5M5DUR6</accession>
<feature type="transmembrane region" description="Helical" evidence="6">
    <location>
        <begin position="442"/>
        <end position="465"/>
    </location>
</feature>
<dbReference type="AlphaFoldDB" id="A0A5M5DUR6"/>
<feature type="transmembrane region" description="Helical" evidence="6">
    <location>
        <begin position="72"/>
        <end position="94"/>
    </location>
</feature>
<evidence type="ECO:0000256" key="5">
    <source>
        <dbReference type="ARBA" id="ARBA00023136"/>
    </source>
</evidence>
<proteinExistence type="predicted"/>